<dbReference type="AlphaFoldDB" id="A0A0K2TXA7"/>
<accession>A0A0K2TXA7</accession>
<organism evidence="1">
    <name type="scientific">Lepeophtheirus salmonis</name>
    <name type="common">Salmon louse</name>
    <name type="synonym">Caligus salmonis</name>
    <dbReference type="NCBI Taxonomy" id="72036"/>
    <lineage>
        <taxon>Eukaryota</taxon>
        <taxon>Metazoa</taxon>
        <taxon>Ecdysozoa</taxon>
        <taxon>Arthropoda</taxon>
        <taxon>Crustacea</taxon>
        <taxon>Multicrustacea</taxon>
        <taxon>Hexanauplia</taxon>
        <taxon>Copepoda</taxon>
        <taxon>Siphonostomatoida</taxon>
        <taxon>Caligidae</taxon>
        <taxon>Lepeophtheirus</taxon>
    </lineage>
</organism>
<dbReference type="EMBL" id="HACA01013109">
    <property type="protein sequence ID" value="CDW30470.1"/>
    <property type="molecule type" value="Transcribed_RNA"/>
</dbReference>
<evidence type="ECO:0000313" key="1">
    <source>
        <dbReference type="EMBL" id="CDW30470.1"/>
    </source>
</evidence>
<name>A0A0K2TXA7_LEPSM</name>
<protein>
    <submittedName>
        <fullName evidence="1">Uncharacterized protein</fullName>
    </submittedName>
</protein>
<proteinExistence type="predicted"/>
<reference evidence="1" key="1">
    <citation type="submission" date="2014-05" db="EMBL/GenBank/DDBJ databases">
        <authorList>
            <person name="Chronopoulou M."/>
        </authorList>
    </citation>
    <scope>NUCLEOTIDE SEQUENCE</scope>
    <source>
        <tissue evidence="1">Whole organism</tissue>
    </source>
</reference>
<sequence length="43" mass="5150">MFSLLFNYNIVRSITIYKLQLVQNCKLYVFIGAHTVEPKRLKF</sequence>